<dbReference type="SUPFAM" id="SSF81383">
    <property type="entry name" value="F-box domain"/>
    <property type="match status" value="1"/>
</dbReference>
<gene>
    <name evidence="2" type="ORF">BO80DRAFT_280868</name>
</gene>
<keyword evidence="3" id="KW-1185">Reference proteome</keyword>
<accession>A0A395GJ18</accession>
<evidence type="ECO:0000259" key="1">
    <source>
        <dbReference type="Pfam" id="PF00646"/>
    </source>
</evidence>
<dbReference type="GeneID" id="37219795"/>
<sequence>MQPHLRTHSDFFDVLDILCLDLPVKALSIDWPNMDSSHGYLTRSRMARIREIQSNRICSLPMELLEMIIAHLSIFDAHSLHHTCRSLYHRCTPQIPRIDPHTIETDLSRPHLQQLTRLTARQALCVRELSIASLSGRPLGLGYPAPTLALRMEELCDALERVLQSFENCRTIRISAASIRNTEGWRHWMGALDAAIVVILSLSAIKSTTCSVESITLDLRANSTAALIRGRCQRLEYLIQHVGFPRIPWPLKELSLYFSADTVKLCEYIIPLTRNGYTTKRCFFDFGQAYAEQFALTLLSRGYQFQEIRLCSIKGMRSATLEQALACHYTTLRILQMKDIHFESVDWLSFLRCLKDEYPHVEEVDLVQGDDAVNQGATFTQNWRWVKWLDHQFNVTYTGPRATYTGPKAHLILTALATLAREDASQFILVTPSP</sequence>
<evidence type="ECO:0000313" key="2">
    <source>
        <dbReference type="EMBL" id="RAK95038.1"/>
    </source>
</evidence>
<proteinExistence type="predicted"/>
<dbReference type="InterPro" id="IPR036047">
    <property type="entry name" value="F-box-like_dom_sf"/>
</dbReference>
<protein>
    <recommendedName>
        <fullName evidence="1">F-box domain-containing protein</fullName>
    </recommendedName>
</protein>
<dbReference type="Proteomes" id="UP000249402">
    <property type="component" value="Unassembled WGS sequence"/>
</dbReference>
<dbReference type="EMBL" id="KZ824506">
    <property type="protein sequence ID" value="RAK95038.1"/>
    <property type="molecule type" value="Genomic_DNA"/>
</dbReference>
<organism evidence="2 3">
    <name type="scientific">Aspergillus ibericus CBS 121593</name>
    <dbReference type="NCBI Taxonomy" id="1448316"/>
    <lineage>
        <taxon>Eukaryota</taxon>
        <taxon>Fungi</taxon>
        <taxon>Dikarya</taxon>
        <taxon>Ascomycota</taxon>
        <taxon>Pezizomycotina</taxon>
        <taxon>Eurotiomycetes</taxon>
        <taxon>Eurotiomycetidae</taxon>
        <taxon>Eurotiales</taxon>
        <taxon>Aspergillaceae</taxon>
        <taxon>Aspergillus</taxon>
        <taxon>Aspergillus subgen. Circumdati</taxon>
    </lineage>
</organism>
<reference evidence="2 3" key="1">
    <citation type="submission" date="2018-02" db="EMBL/GenBank/DDBJ databases">
        <title>The genomes of Aspergillus section Nigri reveals drivers in fungal speciation.</title>
        <authorList>
            <consortium name="DOE Joint Genome Institute"/>
            <person name="Vesth T.C."/>
            <person name="Nybo J."/>
            <person name="Theobald S."/>
            <person name="Brandl J."/>
            <person name="Frisvad J.C."/>
            <person name="Nielsen K.F."/>
            <person name="Lyhne E.K."/>
            <person name="Kogle M.E."/>
            <person name="Kuo A."/>
            <person name="Riley R."/>
            <person name="Clum A."/>
            <person name="Nolan M."/>
            <person name="Lipzen A."/>
            <person name="Salamov A."/>
            <person name="Henrissat B."/>
            <person name="Wiebenga A."/>
            <person name="De vries R.P."/>
            <person name="Grigoriev I.V."/>
            <person name="Mortensen U.H."/>
            <person name="Andersen M.R."/>
            <person name="Baker S.E."/>
        </authorList>
    </citation>
    <scope>NUCLEOTIDE SEQUENCE [LARGE SCALE GENOMIC DNA]</scope>
    <source>
        <strain evidence="2 3">CBS 121593</strain>
    </source>
</reference>
<evidence type="ECO:0000313" key="3">
    <source>
        <dbReference type="Proteomes" id="UP000249402"/>
    </source>
</evidence>
<dbReference type="AlphaFoldDB" id="A0A395GJ18"/>
<feature type="domain" description="F-box" evidence="1">
    <location>
        <begin position="57"/>
        <end position="91"/>
    </location>
</feature>
<dbReference type="VEuPathDB" id="FungiDB:BO80DRAFT_280868"/>
<dbReference type="OrthoDB" id="4483860at2759"/>
<dbReference type="InterPro" id="IPR001810">
    <property type="entry name" value="F-box_dom"/>
</dbReference>
<name>A0A395GJ18_9EURO</name>
<dbReference type="Pfam" id="PF00646">
    <property type="entry name" value="F-box"/>
    <property type="match status" value="1"/>
</dbReference>
<dbReference type="RefSeq" id="XP_025569366.1">
    <property type="nucleotide sequence ID" value="XM_025714930.1"/>
</dbReference>